<reference evidence="9 10" key="1">
    <citation type="submission" date="2023-02" db="EMBL/GenBank/DDBJ databases">
        <title>Description and genomic characterization of Microbulbifer bruguierae sp. nov., isolated from the sediment of mangrove plant Bruguiera sexangula.</title>
        <authorList>
            <person name="Long M."/>
        </authorList>
    </citation>
    <scope>NUCLEOTIDE SEQUENCE [LARGE SCALE GENOMIC DNA]</scope>
    <source>
        <strain evidence="9 10">H12</strain>
    </source>
</reference>
<name>A0ABY8NEU4_9GAMM</name>
<feature type="domain" description="Lysozyme inhibitor LprI-like N-terminal" evidence="7">
    <location>
        <begin position="80"/>
        <end position="159"/>
    </location>
</feature>
<evidence type="ECO:0000259" key="7">
    <source>
        <dbReference type="Pfam" id="PF07007"/>
    </source>
</evidence>
<feature type="compositionally biased region" description="Polar residues" evidence="5">
    <location>
        <begin position="52"/>
        <end position="71"/>
    </location>
</feature>
<organism evidence="9 10">
    <name type="scientific">Microbulbifer bruguierae</name>
    <dbReference type="NCBI Taxonomy" id="3029061"/>
    <lineage>
        <taxon>Bacteria</taxon>
        <taxon>Pseudomonadati</taxon>
        <taxon>Pseudomonadota</taxon>
        <taxon>Gammaproteobacteria</taxon>
        <taxon>Cellvibrionales</taxon>
        <taxon>Microbulbiferaceae</taxon>
        <taxon>Microbulbifer</taxon>
    </lineage>
</organism>
<feature type="compositionally biased region" description="Basic and acidic residues" evidence="5">
    <location>
        <begin position="34"/>
        <end position="50"/>
    </location>
</feature>
<dbReference type="PROSITE" id="PS51257">
    <property type="entry name" value="PROKAR_LIPOPROTEIN"/>
    <property type="match status" value="1"/>
</dbReference>
<dbReference type="RefSeq" id="WP_280320759.1">
    <property type="nucleotide sequence ID" value="NZ_CP118605.1"/>
</dbReference>
<dbReference type="Proteomes" id="UP001236500">
    <property type="component" value="Chromosome"/>
</dbReference>
<dbReference type="Pfam" id="PF09864">
    <property type="entry name" value="MliC"/>
    <property type="match status" value="1"/>
</dbReference>
<dbReference type="PANTHER" id="PTHR37549">
    <property type="entry name" value="LIPOPROTEIN LPRI"/>
    <property type="match status" value="1"/>
</dbReference>
<gene>
    <name evidence="9" type="ORF">PVT68_01250</name>
</gene>
<evidence type="ECO:0000256" key="4">
    <source>
        <dbReference type="ARBA" id="ARBA00023288"/>
    </source>
</evidence>
<feature type="region of interest" description="Disordered" evidence="5">
    <location>
        <begin position="22"/>
        <end position="71"/>
    </location>
</feature>
<dbReference type="SUPFAM" id="SSF141488">
    <property type="entry name" value="YdhA-like"/>
    <property type="match status" value="1"/>
</dbReference>
<keyword evidence="4" id="KW-0449">Lipoprotein</keyword>
<accession>A0ABY8NEU4</accession>
<evidence type="ECO:0000256" key="3">
    <source>
        <dbReference type="ARBA" id="ARBA00023139"/>
    </source>
</evidence>
<evidence type="ECO:0000313" key="9">
    <source>
        <dbReference type="EMBL" id="WGL16939.1"/>
    </source>
</evidence>
<dbReference type="InterPro" id="IPR036328">
    <property type="entry name" value="MliC_sf"/>
</dbReference>
<evidence type="ECO:0000259" key="8">
    <source>
        <dbReference type="Pfam" id="PF09864"/>
    </source>
</evidence>
<dbReference type="EMBL" id="CP118605">
    <property type="protein sequence ID" value="WGL16939.1"/>
    <property type="molecule type" value="Genomic_DNA"/>
</dbReference>
<evidence type="ECO:0000256" key="5">
    <source>
        <dbReference type="SAM" id="MobiDB-lite"/>
    </source>
</evidence>
<sequence length="246" mass="27190">MARWVLVIMVMSLAVYGCEKNPQAGSETPPDSQHSTREKSAKDTGTKDKSIGVNTISGNAGADDTSTAPASSNFNPSYDCAAARVSSIEKMICADESLSELDQKMASVYKAAGETEKARQDRYFKAYQRGWIKGRNECWKADDKRQCVVESYRRRILELQVGYGLLPAAGSATFLCDGAPLTVTYYDTEPRAALAEYKEDESIMVLEPTASGTRYRGRNESLWEHQTEATVVWGYGASEMRCKLRS</sequence>
<feature type="compositionally biased region" description="Polar residues" evidence="5">
    <location>
        <begin position="23"/>
        <end position="33"/>
    </location>
</feature>
<feature type="signal peptide" evidence="6">
    <location>
        <begin position="1"/>
        <end position="17"/>
    </location>
</feature>
<evidence type="ECO:0000313" key="10">
    <source>
        <dbReference type="Proteomes" id="UP001236500"/>
    </source>
</evidence>
<evidence type="ECO:0000256" key="1">
    <source>
        <dbReference type="ARBA" id="ARBA00022729"/>
    </source>
</evidence>
<keyword evidence="10" id="KW-1185">Reference proteome</keyword>
<keyword evidence="3" id="KW-0564">Palmitate</keyword>
<dbReference type="InterPro" id="IPR052755">
    <property type="entry name" value="Lysozyme_Inhibitor_LprI"/>
</dbReference>
<dbReference type="InterPro" id="IPR018660">
    <property type="entry name" value="MliC"/>
</dbReference>
<dbReference type="PANTHER" id="PTHR37549:SF1">
    <property type="entry name" value="LIPOPROTEIN LPRI"/>
    <property type="match status" value="1"/>
</dbReference>
<dbReference type="Gene3D" id="2.40.128.200">
    <property type="match status" value="1"/>
</dbReference>
<protein>
    <submittedName>
        <fullName evidence="9">MliC family protein</fullName>
    </submittedName>
</protein>
<feature type="domain" description="C-type lysozyme inhibitor" evidence="8">
    <location>
        <begin position="174"/>
        <end position="238"/>
    </location>
</feature>
<evidence type="ECO:0000256" key="2">
    <source>
        <dbReference type="ARBA" id="ARBA00023136"/>
    </source>
</evidence>
<feature type="chain" id="PRO_5045898129" evidence="6">
    <location>
        <begin position="18"/>
        <end position="246"/>
    </location>
</feature>
<keyword evidence="2" id="KW-0472">Membrane</keyword>
<proteinExistence type="predicted"/>
<keyword evidence="1 6" id="KW-0732">Signal</keyword>
<dbReference type="InterPro" id="IPR009739">
    <property type="entry name" value="LprI-like_N"/>
</dbReference>
<dbReference type="Pfam" id="PF07007">
    <property type="entry name" value="LprI"/>
    <property type="match status" value="1"/>
</dbReference>
<evidence type="ECO:0000256" key="6">
    <source>
        <dbReference type="SAM" id="SignalP"/>
    </source>
</evidence>